<sequence>MIDGIQNFFGLEAERACDNASQSARALVADLFTKTAEIQISVDAPAYQSPIAHLRNALEDLNAQLHFHLLRSEVFRRCLAAEDSAVQKLTAKKNEIVASINTIDLCRPCHVRLPDELILSIFSMVNAAEGGQGDTTLQKLLRMPDLNDNWRYAVRTSIAHSARESLGQYSPAVQGPGVGGRDVKLYEELKNSAPAKLDLSFVTCNIDSVRTALEFSDRWSSAHFRSPYSGPAVVDALTLSKEALLNVRHLAVELVEYRERSGGMLLPDISWKLYEECEPIRPRLRTAQIFLPFLSGLSSLLKGVEELELLLPSNYTLWEPAIRTLAALPCLTRLKISPCKIFHKQYMDPFSSEDLEAIALVGPVHLNGLESLTVNLYSRVANAIVTFIRCPTLKSLQLNTSADGLECARGRLNSASFTQLLEVVSELYPFLEKLSIQKSDERLLRPLATPNERGRILCPTLTSLDIPTPTPSYISFLLDFVRSRMSGQGVAAIRQLRVTNPGPLDSNCRLELSSLSLLVPDIIIERKEVNLRATDDQGQSSSCRVQ</sequence>
<keyword evidence="2" id="KW-1185">Reference proteome</keyword>
<accession>A0A0H2SDP6</accession>
<evidence type="ECO:0000313" key="1">
    <source>
        <dbReference type="EMBL" id="KLO19873.1"/>
    </source>
</evidence>
<evidence type="ECO:0008006" key="3">
    <source>
        <dbReference type="Google" id="ProtNLM"/>
    </source>
</evidence>
<organism evidence="1 2">
    <name type="scientific">Schizopora paradoxa</name>
    <dbReference type="NCBI Taxonomy" id="27342"/>
    <lineage>
        <taxon>Eukaryota</taxon>
        <taxon>Fungi</taxon>
        <taxon>Dikarya</taxon>
        <taxon>Basidiomycota</taxon>
        <taxon>Agaricomycotina</taxon>
        <taxon>Agaricomycetes</taxon>
        <taxon>Hymenochaetales</taxon>
        <taxon>Schizoporaceae</taxon>
        <taxon>Schizopora</taxon>
    </lineage>
</organism>
<dbReference type="InParanoid" id="A0A0H2SDP6"/>
<dbReference type="EMBL" id="KQ085884">
    <property type="protein sequence ID" value="KLO19873.1"/>
    <property type="molecule type" value="Genomic_DNA"/>
</dbReference>
<dbReference type="InterPro" id="IPR032675">
    <property type="entry name" value="LRR_dom_sf"/>
</dbReference>
<dbReference type="Gene3D" id="3.80.10.10">
    <property type="entry name" value="Ribonuclease Inhibitor"/>
    <property type="match status" value="1"/>
</dbReference>
<reference evidence="1 2" key="1">
    <citation type="submission" date="2015-04" db="EMBL/GenBank/DDBJ databases">
        <title>Complete genome sequence of Schizopora paradoxa KUC8140, a cosmopolitan wood degrader in East Asia.</title>
        <authorList>
            <consortium name="DOE Joint Genome Institute"/>
            <person name="Min B."/>
            <person name="Park H."/>
            <person name="Jang Y."/>
            <person name="Kim J.-J."/>
            <person name="Kim K.H."/>
            <person name="Pangilinan J."/>
            <person name="Lipzen A."/>
            <person name="Riley R."/>
            <person name="Grigoriev I.V."/>
            <person name="Spatafora J.W."/>
            <person name="Choi I.-G."/>
        </authorList>
    </citation>
    <scope>NUCLEOTIDE SEQUENCE [LARGE SCALE GENOMIC DNA]</scope>
    <source>
        <strain evidence="1 2">KUC8140</strain>
    </source>
</reference>
<dbReference type="AlphaFoldDB" id="A0A0H2SDP6"/>
<dbReference type="Proteomes" id="UP000053477">
    <property type="component" value="Unassembled WGS sequence"/>
</dbReference>
<gene>
    <name evidence="1" type="ORF">SCHPADRAFT_885119</name>
</gene>
<name>A0A0H2SDP6_9AGAM</name>
<proteinExistence type="predicted"/>
<evidence type="ECO:0000313" key="2">
    <source>
        <dbReference type="Proteomes" id="UP000053477"/>
    </source>
</evidence>
<protein>
    <recommendedName>
        <fullName evidence="3">F-box domain-containing protein</fullName>
    </recommendedName>
</protein>